<evidence type="ECO:0000313" key="1">
    <source>
        <dbReference type="EMBL" id="CAA9892666.1"/>
    </source>
</evidence>
<accession>A0A8S0X9U0</accession>
<dbReference type="AlphaFoldDB" id="A0A8S0X9U0"/>
<proteinExistence type="predicted"/>
<organism evidence="1 2">
    <name type="scientific">Candidatus Methylobacter favarea</name>
    <dbReference type="NCBI Taxonomy" id="2707345"/>
    <lineage>
        <taxon>Bacteria</taxon>
        <taxon>Pseudomonadati</taxon>
        <taxon>Pseudomonadota</taxon>
        <taxon>Gammaproteobacteria</taxon>
        <taxon>Methylococcales</taxon>
        <taxon>Methylococcaceae</taxon>
        <taxon>Methylobacter</taxon>
    </lineage>
</organism>
<sequence>MRITDNSLIFIDEFDATKENILNIIIESGMKHRINLLDLFLNIHNHLMQNECPESLLQESEYRKQIQENKSRKWLSPREQIESFKEKTEQIFQKYKLQHTCKSHEKFSTDKRNFLFYDYHFHNVLDAHNKRIEIIQDYDNRANWINAVDFENTVRGIDIRTLLSEISGFLSYYQRGISYIADNYRHLKNEHDAIQEAFPLESAVRTTLNHFRLDGTDVEFLCKNIMEGEMPYVGHEDRYAIQRQNFYETGFRYHDIIDSEEHDTLSKIYMYNFSQTPESFLSGICTKALVVGISATAGLYTNIGNYDLEYLKSRLGKSFIRLDGEDLQRLKINFEETTKGYEQVELKIKFIDSGSREESIALLEVQLGDRLEIEKQLLLYGIS</sequence>
<gene>
    <name evidence="1" type="ORF">METHB2_780024</name>
</gene>
<evidence type="ECO:0000313" key="2">
    <source>
        <dbReference type="Proteomes" id="UP000494216"/>
    </source>
</evidence>
<keyword evidence="2" id="KW-1185">Reference proteome</keyword>
<comment type="caution">
    <text evidence="1">The sequence shown here is derived from an EMBL/GenBank/DDBJ whole genome shotgun (WGS) entry which is preliminary data.</text>
</comment>
<reference evidence="1 2" key="1">
    <citation type="submission" date="2020-02" db="EMBL/GenBank/DDBJ databases">
        <authorList>
            <person name="Hogendoorn C."/>
        </authorList>
    </citation>
    <scope>NUCLEOTIDE SEQUENCE [LARGE SCALE GENOMIC DNA]</scope>
    <source>
        <strain evidence="1">METHB21</strain>
    </source>
</reference>
<name>A0A8S0X9U0_9GAMM</name>
<dbReference type="EMBL" id="CADCXN010000111">
    <property type="protein sequence ID" value="CAA9892666.1"/>
    <property type="molecule type" value="Genomic_DNA"/>
</dbReference>
<protein>
    <submittedName>
        <fullName evidence="1">Uncharacterized protein</fullName>
    </submittedName>
</protein>
<dbReference type="Proteomes" id="UP000494216">
    <property type="component" value="Unassembled WGS sequence"/>
</dbReference>
<dbReference type="RefSeq" id="WP_174627408.1">
    <property type="nucleotide sequence ID" value="NZ_CADCXN010000111.1"/>
</dbReference>